<dbReference type="GO" id="GO:0003735">
    <property type="term" value="F:structural constituent of ribosome"/>
    <property type="evidence" value="ECO:0007669"/>
    <property type="project" value="InterPro"/>
</dbReference>
<dbReference type="EMBL" id="AJWY01007615">
    <property type="protein sequence ID" value="EKC63499.1"/>
    <property type="molecule type" value="Genomic_DNA"/>
</dbReference>
<keyword evidence="7" id="KW-0687">Ribonucleoprotein</keyword>
<gene>
    <name evidence="10" type="ORF">LEA_11307</name>
</gene>
<proteinExistence type="inferred from homology"/>
<accession>K1T7L1</accession>
<dbReference type="InterPro" id="IPR023053">
    <property type="entry name" value="Ribosomal_uS14_bact"/>
</dbReference>
<dbReference type="GO" id="GO:0005737">
    <property type="term" value="C:cytoplasm"/>
    <property type="evidence" value="ECO:0007669"/>
    <property type="project" value="UniProtKB-ARBA"/>
</dbReference>
<evidence type="ECO:0000256" key="2">
    <source>
        <dbReference type="ARBA" id="ARBA00022723"/>
    </source>
</evidence>
<reference evidence="10" key="1">
    <citation type="journal article" date="2013" name="Environ. Microbiol.">
        <title>Microbiota from the distal guts of lean and obese adolescents exhibit partial functional redundancy besides clear differences in community structure.</title>
        <authorList>
            <person name="Ferrer M."/>
            <person name="Ruiz A."/>
            <person name="Lanza F."/>
            <person name="Haange S.B."/>
            <person name="Oberbach A."/>
            <person name="Till H."/>
            <person name="Bargiela R."/>
            <person name="Campoy C."/>
            <person name="Segura M.T."/>
            <person name="Richter M."/>
            <person name="von Bergen M."/>
            <person name="Seifert J."/>
            <person name="Suarez A."/>
        </authorList>
    </citation>
    <scope>NUCLEOTIDE SEQUENCE</scope>
</reference>
<evidence type="ECO:0000256" key="5">
    <source>
        <dbReference type="ARBA" id="ARBA00022884"/>
    </source>
</evidence>
<protein>
    <recommendedName>
        <fullName evidence="8">Small ribosomal subunit protein uS14</fullName>
    </recommendedName>
</protein>
<evidence type="ECO:0000256" key="7">
    <source>
        <dbReference type="ARBA" id="ARBA00023274"/>
    </source>
</evidence>
<comment type="cofactor">
    <cofactor evidence="1">
        <name>Zn(2+)</name>
        <dbReference type="ChEBI" id="CHEBI:29105"/>
    </cofactor>
</comment>
<comment type="caution">
    <text evidence="10">The sequence shown here is derived from an EMBL/GenBank/DDBJ whole genome shotgun (WGS) entry which is preliminary data.</text>
</comment>
<dbReference type="GO" id="GO:0006412">
    <property type="term" value="P:translation"/>
    <property type="evidence" value="ECO:0007669"/>
    <property type="project" value="InterPro"/>
</dbReference>
<dbReference type="PANTHER" id="PTHR19836">
    <property type="entry name" value="30S RIBOSOMAL PROTEIN S14"/>
    <property type="match status" value="1"/>
</dbReference>
<evidence type="ECO:0000256" key="3">
    <source>
        <dbReference type="ARBA" id="ARBA00022730"/>
    </source>
</evidence>
<evidence type="ECO:0000256" key="1">
    <source>
        <dbReference type="ARBA" id="ARBA00001947"/>
    </source>
</evidence>
<organism evidence="10">
    <name type="scientific">human gut metagenome</name>
    <dbReference type="NCBI Taxonomy" id="408170"/>
    <lineage>
        <taxon>unclassified sequences</taxon>
        <taxon>metagenomes</taxon>
        <taxon>organismal metagenomes</taxon>
    </lineage>
</organism>
<dbReference type="HAMAP" id="MF_01364_B">
    <property type="entry name" value="Ribosomal_uS14_2_B"/>
    <property type="match status" value="1"/>
</dbReference>
<dbReference type="Pfam" id="PF00673">
    <property type="entry name" value="Ribosomal_L5_C"/>
    <property type="match status" value="1"/>
</dbReference>
<dbReference type="InterPro" id="IPR031309">
    <property type="entry name" value="Ribosomal_uL5_C"/>
</dbReference>
<name>K1T7L1_9ZZZZ</name>
<keyword evidence="4" id="KW-0862">Zinc</keyword>
<dbReference type="InterPro" id="IPR001209">
    <property type="entry name" value="Ribosomal_uS14"/>
</dbReference>
<dbReference type="GO" id="GO:0046872">
    <property type="term" value="F:metal ion binding"/>
    <property type="evidence" value="ECO:0007669"/>
    <property type="project" value="UniProtKB-KW"/>
</dbReference>
<keyword evidence="6 10" id="KW-0689">Ribosomal protein</keyword>
<dbReference type="PANTHER" id="PTHR19836:SF19">
    <property type="entry name" value="SMALL RIBOSOMAL SUBUNIT PROTEIN US14M"/>
    <property type="match status" value="1"/>
</dbReference>
<evidence type="ECO:0000256" key="6">
    <source>
        <dbReference type="ARBA" id="ARBA00022980"/>
    </source>
</evidence>
<dbReference type="GO" id="GO:0019843">
    <property type="term" value="F:rRNA binding"/>
    <property type="evidence" value="ECO:0007669"/>
    <property type="project" value="UniProtKB-KW"/>
</dbReference>
<dbReference type="GO" id="GO:0015935">
    <property type="term" value="C:small ribosomal subunit"/>
    <property type="evidence" value="ECO:0007669"/>
    <property type="project" value="TreeGrafter"/>
</dbReference>
<feature type="domain" description="Large ribosomal subunit protein uL5 C-terminal" evidence="9">
    <location>
        <begin position="8"/>
        <end position="38"/>
    </location>
</feature>
<dbReference type="SUPFAM" id="SSF55282">
    <property type="entry name" value="RL5-like"/>
    <property type="match status" value="1"/>
</dbReference>
<dbReference type="AlphaFoldDB" id="K1T7L1"/>
<dbReference type="SUPFAM" id="SSF57716">
    <property type="entry name" value="Glucocorticoid receptor-like (DNA-binding domain)"/>
    <property type="match status" value="1"/>
</dbReference>
<dbReference type="Pfam" id="PF00253">
    <property type="entry name" value="Ribosomal_S14"/>
    <property type="match status" value="1"/>
</dbReference>
<evidence type="ECO:0000256" key="8">
    <source>
        <dbReference type="ARBA" id="ARBA00035167"/>
    </source>
</evidence>
<evidence type="ECO:0000313" key="10">
    <source>
        <dbReference type="EMBL" id="EKC63499.1"/>
    </source>
</evidence>
<dbReference type="InterPro" id="IPR022803">
    <property type="entry name" value="Ribosomal_uL5_dom_sf"/>
</dbReference>
<dbReference type="FunFam" id="4.10.830.10:FF:000001">
    <property type="entry name" value="30S ribosomal protein S14 type Z"/>
    <property type="match status" value="1"/>
</dbReference>
<keyword evidence="5" id="KW-0694">RNA-binding</keyword>
<keyword evidence="3" id="KW-0699">rRNA-binding</keyword>
<dbReference type="NCBIfam" id="NF005974">
    <property type="entry name" value="PRK08061.1"/>
    <property type="match status" value="1"/>
</dbReference>
<evidence type="ECO:0000256" key="4">
    <source>
        <dbReference type="ARBA" id="ARBA00022833"/>
    </source>
</evidence>
<keyword evidence="2" id="KW-0479">Metal-binding</keyword>
<evidence type="ECO:0000259" key="9">
    <source>
        <dbReference type="Pfam" id="PF00673"/>
    </source>
</evidence>
<dbReference type="Gene3D" id="4.10.830.10">
    <property type="entry name" value="30s Ribosomal Protein S14, Chain N"/>
    <property type="match status" value="1"/>
</dbReference>
<dbReference type="Gene3D" id="3.30.1440.10">
    <property type="match status" value="1"/>
</dbReference>
<sequence>MRHQGADHLPEIDFDKVDAVRGMDVCFVTTAKTDEEQGAAEGSGRSVRQLIREEQRMAKTSMKIKQQRPAKFSTREYNRCKICGRPHAYLRKYGVCRICFRELAYKGEIPGVKKASW</sequence>
<dbReference type="InterPro" id="IPR043140">
    <property type="entry name" value="Ribosomal_uS14_sf"/>
</dbReference>